<evidence type="ECO:0000313" key="8">
    <source>
        <dbReference type="Proteomes" id="UP000216354"/>
    </source>
</evidence>
<sequence>MTERADAVAALAEVFRECGFEGASLARITAATGLGKGSLYHFFPGGKDEMGQAVLAHVDAWFESEVFAPLRDAADPAGGIRHMLRATRDYFQSGRRVCLVGVFALGGERDRYASQVHAYFHEWNRVLRCALRRLGHAPGAARALAEGTLAEIQGALVLARAWDEPAAFARAIERCQARLLGAPD</sequence>
<keyword evidence="1" id="KW-0805">Transcription regulation</keyword>
<dbReference type="SUPFAM" id="SSF46689">
    <property type="entry name" value="Homeodomain-like"/>
    <property type="match status" value="1"/>
</dbReference>
<feature type="domain" description="HTH tetR-type" evidence="5">
    <location>
        <begin position="1"/>
        <end position="61"/>
    </location>
</feature>
<evidence type="ECO:0000256" key="2">
    <source>
        <dbReference type="ARBA" id="ARBA00023125"/>
    </source>
</evidence>
<dbReference type="InterPro" id="IPR054156">
    <property type="entry name" value="YxaF_TetR_C"/>
</dbReference>
<dbReference type="InterPro" id="IPR036271">
    <property type="entry name" value="Tet_transcr_reg_TetR-rel_C_sf"/>
</dbReference>
<keyword evidence="2 4" id="KW-0238">DNA-binding</keyword>
<dbReference type="EMBL" id="NEVL01000004">
    <property type="protein sequence ID" value="OZI33291.1"/>
    <property type="molecule type" value="Genomic_DNA"/>
</dbReference>
<dbReference type="PROSITE" id="PS50977">
    <property type="entry name" value="HTH_TETR_2"/>
    <property type="match status" value="1"/>
</dbReference>
<evidence type="ECO:0000313" key="6">
    <source>
        <dbReference type="EMBL" id="OZI33291.1"/>
    </source>
</evidence>
<dbReference type="SUPFAM" id="SSF48498">
    <property type="entry name" value="Tetracyclin repressor-like, C-terminal domain"/>
    <property type="match status" value="1"/>
</dbReference>
<dbReference type="InterPro" id="IPR001647">
    <property type="entry name" value="HTH_TetR"/>
</dbReference>
<dbReference type="Proteomes" id="UP000217005">
    <property type="component" value="Unassembled WGS sequence"/>
</dbReference>
<evidence type="ECO:0000256" key="4">
    <source>
        <dbReference type="PROSITE-ProRule" id="PRU00335"/>
    </source>
</evidence>
<dbReference type="GO" id="GO:0003677">
    <property type="term" value="F:DNA binding"/>
    <property type="evidence" value="ECO:0007669"/>
    <property type="project" value="UniProtKB-UniRule"/>
</dbReference>
<organism evidence="6 9">
    <name type="scientific">Bordetella genomosp. 1</name>
    <dbReference type="NCBI Taxonomy" id="1395607"/>
    <lineage>
        <taxon>Bacteria</taxon>
        <taxon>Pseudomonadati</taxon>
        <taxon>Pseudomonadota</taxon>
        <taxon>Betaproteobacteria</taxon>
        <taxon>Burkholderiales</taxon>
        <taxon>Alcaligenaceae</taxon>
        <taxon>Bordetella</taxon>
    </lineage>
</organism>
<dbReference type="Pfam" id="PF00440">
    <property type="entry name" value="TetR_N"/>
    <property type="match status" value="1"/>
</dbReference>
<dbReference type="Gene3D" id="1.10.357.10">
    <property type="entry name" value="Tetracycline Repressor, domain 2"/>
    <property type="match status" value="1"/>
</dbReference>
<accession>A0A261S856</accession>
<dbReference type="EMBL" id="NEVR01000006">
    <property type="protein sequence ID" value="OZI57311.1"/>
    <property type="molecule type" value="Genomic_DNA"/>
</dbReference>
<dbReference type="AlphaFoldDB" id="A0A261S856"/>
<evidence type="ECO:0000313" key="9">
    <source>
        <dbReference type="Proteomes" id="UP000217005"/>
    </source>
</evidence>
<dbReference type="PANTHER" id="PTHR47506:SF1">
    <property type="entry name" value="HTH-TYPE TRANSCRIPTIONAL REGULATOR YJDC"/>
    <property type="match status" value="1"/>
</dbReference>
<name>A0A261S856_9BORD</name>
<evidence type="ECO:0000256" key="1">
    <source>
        <dbReference type="ARBA" id="ARBA00023015"/>
    </source>
</evidence>
<dbReference type="Proteomes" id="UP000216354">
    <property type="component" value="Unassembled WGS sequence"/>
</dbReference>
<keyword evidence="3" id="KW-0804">Transcription</keyword>
<gene>
    <name evidence="7" type="ORF">CAL27_22765</name>
    <name evidence="6" type="ORF">CEG14_19090</name>
</gene>
<comment type="caution">
    <text evidence="6">The sequence shown here is derived from an EMBL/GenBank/DDBJ whole genome shotgun (WGS) entry which is preliminary data.</text>
</comment>
<evidence type="ECO:0000313" key="7">
    <source>
        <dbReference type="EMBL" id="OZI57311.1"/>
    </source>
</evidence>
<reference evidence="7 8" key="1">
    <citation type="submission" date="2017-05" db="EMBL/GenBank/DDBJ databases">
        <title>Complete and WGS of Bordetella genogroups.</title>
        <authorList>
            <person name="Spilker T."/>
            <person name="Lipuma J."/>
        </authorList>
    </citation>
    <scope>NUCLEOTIDE SEQUENCE [LARGE SCALE GENOMIC DNA]</scope>
    <source>
        <strain evidence="7 8">AU9795</strain>
    </source>
</reference>
<protein>
    <submittedName>
        <fullName evidence="6">TetR family transcriptional regulator</fullName>
    </submittedName>
</protein>
<reference evidence="6 9" key="2">
    <citation type="submission" date="2017-05" db="EMBL/GenBank/DDBJ databases">
        <title>Complete and WGS of Bordetella genogroups.</title>
        <authorList>
            <person name="Spilker T."/>
            <person name="LiPuma J."/>
        </authorList>
    </citation>
    <scope>NUCLEOTIDE SEQUENCE [LARGE SCALE GENOMIC DNA]</scope>
    <source>
        <strain evidence="6 9">AU17610</strain>
    </source>
</reference>
<dbReference type="InterPro" id="IPR009057">
    <property type="entry name" value="Homeodomain-like_sf"/>
</dbReference>
<dbReference type="OrthoDB" id="9809772at2"/>
<proteinExistence type="predicted"/>
<evidence type="ECO:0000259" key="5">
    <source>
        <dbReference type="PROSITE" id="PS50977"/>
    </source>
</evidence>
<dbReference type="Pfam" id="PF21993">
    <property type="entry name" value="TetR_C_13_2"/>
    <property type="match status" value="1"/>
</dbReference>
<dbReference type="PANTHER" id="PTHR47506">
    <property type="entry name" value="TRANSCRIPTIONAL REGULATORY PROTEIN"/>
    <property type="match status" value="1"/>
</dbReference>
<evidence type="ECO:0000256" key="3">
    <source>
        <dbReference type="ARBA" id="ARBA00023163"/>
    </source>
</evidence>
<feature type="DNA-binding region" description="H-T-H motif" evidence="4">
    <location>
        <begin position="24"/>
        <end position="43"/>
    </location>
</feature>
<keyword evidence="8" id="KW-1185">Reference proteome</keyword>